<keyword evidence="2 5" id="KW-0067">ATP-binding</keyword>
<comment type="caution">
    <text evidence="5">The sequence shown here is derived from an EMBL/GenBank/DDBJ whole genome shotgun (WGS) entry which is preliminary data.</text>
</comment>
<evidence type="ECO:0000259" key="4">
    <source>
        <dbReference type="PROSITE" id="PS50893"/>
    </source>
</evidence>
<dbReference type="EMBL" id="JBDODL010003256">
    <property type="protein sequence ID" value="MES1922621.1"/>
    <property type="molecule type" value="Genomic_DNA"/>
</dbReference>
<accession>A0ABV2ASG7</accession>
<evidence type="ECO:0000256" key="3">
    <source>
        <dbReference type="SAM" id="MobiDB-lite"/>
    </source>
</evidence>
<dbReference type="Gene3D" id="3.40.50.300">
    <property type="entry name" value="P-loop containing nucleotide triphosphate hydrolases"/>
    <property type="match status" value="1"/>
</dbReference>
<organism evidence="5 6">
    <name type="scientific">Bonamia ostreae</name>
    <dbReference type="NCBI Taxonomy" id="126728"/>
    <lineage>
        <taxon>Eukaryota</taxon>
        <taxon>Sar</taxon>
        <taxon>Rhizaria</taxon>
        <taxon>Endomyxa</taxon>
        <taxon>Ascetosporea</taxon>
        <taxon>Haplosporida</taxon>
        <taxon>Bonamia</taxon>
    </lineage>
</organism>
<dbReference type="Proteomes" id="UP001439008">
    <property type="component" value="Unassembled WGS sequence"/>
</dbReference>
<dbReference type="GO" id="GO:0005524">
    <property type="term" value="F:ATP binding"/>
    <property type="evidence" value="ECO:0007669"/>
    <property type="project" value="UniProtKB-KW"/>
</dbReference>
<dbReference type="InterPro" id="IPR027417">
    <property type="entry name" value="P-loop_NTPase"/>
</dbReference>
<dbReference type="InterPro" id="IPR013283">
    <property type="entry name" value="RLI1"/>
</dbReference>
<dbReference type="InterPro" id="IPR003439">
    <property type="entry name" value="ABC_transporter-like_ATP-bd"/>
</dbReference>
<protein>
    <submittedName>
        <fullName evidence="5">ATP-binding cassette sub- E member 1</fullName>
    </submittedName>
</protein>
<dbReference type="Pfam" id="PF00005">
    <property type="entry name" value="ABC_tran"/>
    <property type="match status" value="1"/>
</dbReference>
<dbReference type="SUPFAM" id="SSF52540">
    <property type="entry name" value="P-loop containing nucleoside triphosphate hydrolases"/>
    <property type="match status" value="1"/>
</dbReference>
<keyword evidence="6" id="KW-1185">Reference proteome</keyword>
<feature type="domain" description="ABC transporter" evidence="4">
    <location>
        <begin position="1"/>
        <end position="211"/>
    </location>
</feature>
<dbReference type="InterPro" id="IPR003593">
    <property type="entry name" value="AAA+_ATPase"/>
</dbReference>
<evidence type="ECO:0000256" key="2">
    <source>
        <dbReference type="ARBA" id="ARBA00022840"/>
    </source>
</evidence>
<proteinExistence type="predicted"/>
<keyword evidence="1" id="KW-0547">Nucleotide-binding</keyword>
<dbReference type="PROSITE" id="PS50893">
    <property type="entry name" value="ABC_TRANSPORTER_2"/>
    <property type="match status" value="1"/>
</dbReference>
<evidence type="ECO:0000313" key="5">
    <source>
        <dbReference type="EMBL" id="MES1922621.1"/>
    </source>
</evidence>
<reference evidence="5 6" key="1">
    <citation type="journal article" date="2024" name="BMC Biol.">
        <title>Comparative genomics of Ascetosporea gives new insight into the evolutionary basis for animal parasitism in Rhizaria.</title>
        <authorList>
            <person name="Hiltunen Thoren M."/>
            <person name="Onut-Brannstrom I."/>
            <person name="Alfjorden A."/>
            <person name="Peckova H."/>
            <person name="Swords F."/>
            <person name="Hooper C."/>
            <person name="Holzer A.S."/>
            <person name="Bass D."/>
            <person name="Burki F."/>
        </authorList>
    </citation>
    <scope>NUCLEOTIDE SEQUENCE [LARGE SCALE GENOMIC DNA]</scope>
    <source>
        <strain evidence="5">20-A016</strain>
    </source>
</reference>
<sequence length="248" mass="27999">MERTQGNFKLKIKGGAFQNSEIIVMLGRNGTGKTTFIKLLAKEIKPDDEIVEIPDLCVSYKPQTIQSDFVGSVRSLLHKKIRGVYTTSTFVTDVIRPLKIYDIIDRDVATLSGGELQRLSITLCVGKKADLYLFDEPSAYLDSEQRMVASKVIKKFILGNKKTAFVVEHDFIMATYLADKIIVYEGQPAKKCIANPAETLENGMNRFLKALRITFRRDPTNFRPRINKMGSQKDQEQKNSGDYFASKA</sequence>
<dbReference type="PANTHER" id="PTHR19248">
    <property type="entry name" value="ATP-BINDING TRANSPORT PROTEIN-RELATED"/>
    <property type="match status" value="1"/>
</dbReference>
<name>A0ABV2ASG7_9EUKA</name>
<feature type="region of interest" description="Disordered" evidence="3">
    <location>
        <begin position="221"/>
        <end position="248"/>
    </location>
</feature>
<dbReference type="SMART" id="SM00382">
    <property type="entry name" value="AAA"/>
    <property type="match status" value="1"/>
</dbReference>
<evidence type="ECO:0000256" key="1">
    <source>
        <dbReference type="ARBA" id="ARBA00022741"/>
    </source>
</evidence>
<evidence type="ECO:0000313" key="6">
    <source>
        <dbReference type="Proteomes" id="UP001439008"/>
    </source>
</evidence>
<gene>
    <name evidence="5" type="primary">ABCE1</name>
    <name evidence="5" type="ORF">MHBO_004138</name>
</gene>